<dbReference type="HOGENOM" id="CLU_047251_1_0_4"/>
<keyword evidence="7" id="KW-1185">Reference proteome</keyword>
<dbReference type="SUPFAM" id="SSF52151">
    <property type="entry name" value="FabD/lysophospholipase-like"/>
    <property type="match status" value="1"/>
</dbReference>
<dbReference type="Pfam" id="PF01734">
    <property type="entry name" value="Patatin"/>
    <property type="match status" value="1"/>
</dbReference>
<keyword evidence="1 4" id="KW-0378">Hydrolase</keyword>
<dbReference type="Proteomes" id="UP000001235">
    <property type="component" value="Chromosome"/>
</dbReference>
<sequence length="314" mass="33838">MKIAFILLLLSVSACTTPPLQYKNVVLPQAVYSAQLQSDRPVVALALGSGGDRGFAHIGVIKVLEANNIKVDLVLGTSAGSVVGALYAGGYDGVALEKLALEMDREKLKDFDFSRRGYVRGEQLQDFINRALKNRSIEQLDKPFVAIATQLSSGRAVAFNRGNTGMAVRASSSIPGVFYPVIIQGEEYVDGDLKKPVPVTIAREMGADFIIAVDISQQPKDSPALLDIIDILKQSLRIMRQSILSQELASAQVVIRPVIGMTPEIDAASKLHLIKAGEEAATAALPMIREWLQKIAAEKALEQHPSSPLAVPRS</sequence>
<dbReference type="InterPro" id="IPR050301">
    <property type="entry name" value="NTE"/>
</dbReference>
<feature type="short sequence motif" description="GXSXG" evidence="4">
    <location>
        <begin position="76"/>
        <end position="80"/>
    </location>
</feature>
<dbReference type="KEGG" id="gca:Galf_0383"/>
<reference evidence="6 7" key="1">
    <citation type="submission" date="2010-08" db="EMBL/GenBank/DDBJ databases">
        <title>Complete sequence of Gallionella capsiferriformans ES-2.</title>
        <authorList>
            <consortium name="US DOE Joint Genome Institute"/>
            <person name="Lucas S."/>
            <person name="Copeland A."/>
            <person name="Lapidus A."/>
            <person name="Cheng J.-F."/>
            <person name="Bruce D."/>
            <person name="Goodwin L."/>
            <person name="Pitluck S."/>
            <person name="Chertkov O."/>
            <person name="Davenport K.W."/>
            <person name="Detter J.C."/>
            <person name="Han C."/>
            <person name="Tapia R."/>
            <person name="Land M."/>
            <person name="Hauser L."/>
            <person name="Chang Y.-J."/>
            <person name="Jeffries C."/>
            <person name="Kyrpides N."/>
            <person name="Ivanova N."/>
            <person name="Mikhailova N."/>
            <person name="Shelobolina E.S."/>
            <person name="Picardal F."/>
            <person name="Roden E."/>
            <person name="Emerson D."/>
            <person name="Woyke T."/>
        </authorList>
    </citation>
    <scope>NUCLEOTIDE SEQUENCE [LARGE SCALE GENOMIC DNA]</scope>
    <source>
        <strain evidence="6 7">ES-2</strain>
    </source>
</reference>
<dbReference type="OrthoDB" id="5290098at2"/>
<evidence type="ECO:0000256" key="2">
    <source>
        <dbReference type="ARBA" id="ARBA00022963"/>
    </source>
</evidence>
<evidence type="ECO:0000256" key="3">
    <source>
        <dbReference type="ARBA" id="ARBA00023098"/>
    </source>
</evidence>
<dbReference type="eggNOG" id="COG1752">
    <property type="taxonomic scope" value="Bacteria"/>
</dbReference>
<dbReference type="GO" id="GO:0016787">
    <property type="term" value="F:hydrolase activity"/>
    <property type="evidence" value="ECO:0007669"/>
    <property type="project" value="UniProtKB-UniRule"/>
</dbReference>
<organism evidence="6 7">
    <name type="scientific">Gallionella capsiferriformans (strain ES-2)</name>
    <name type="common">Gallionella ferruginea capsiferriformans (strain ES-2)</name>
    <dbReference type="NCBI Taxonomy" id="395494"/>
    <lineage>
        <taxon>Bacteria</taxon>
        <taxon>Pseudomonadati</taxon>
        <taxon>Pseudomonadota</taxon>
        <taxon>Betaproteobacteria</taxon>
        <taxon>Nitrosomonadales</taxon>
        <taxon>Gallionellaceae</taxon>
        <taxon>Gallionella</taxon>
    </lineage>
</organism>
<dbReference type="Gene3D" id="3.40.1090.10">
    <property type="entry name" value="Cytosolic phospholipase A2 catalytic domain"/>
    <property type="match status" value="1"/>
</dbReference>
<dbReference type="PROSITE" id="PS51257">
    <property type="entry name" value="PROKAR_LIPOPROTEIN"/>
    <property type="match status" value="1"/>
</dbReference>
<dbReference type="GO" id="GO:0016042">
    <property type="term" value="P:lipid catabolic process"/>
    <property type="evidence" value="ECO:0007669"/>
    <property type="project" value="UniProtKB-UniRule"/>
</dbReference>
<evidence type="ECO:0000313" key="7">
    <source>
        <dbReference type="Proteomes" id="UP000001235"/>
    </source>
</evidence>
<feature type="active site" description="Proton acceptor" evidence="4">
    <location>
        <position position="190"/>
    </location>
</feature>
<evidence type="ECO:0000313" key="6">
    <source>
        <dbReference type="EMBL" id="ADL54427.1"/>
    </source>
</evidence>
<keyword evidence="2 4" id="KW-0442">Lipid degradation</keyword>
<protein>
    <submittedName>
        <fullName evidence="6">Patatin</fullName>
    </submittedName>
</protein>
<evidence type="ECO:0000259" key="5">
    <source>
        <dbReference type="PROSITE" id="PS51635"/>
    </source>
</evidence>
<dbReference type="InterPro" id="IPR016035">
    <property type="entry name" value="Acyl_Trfase/lysoPLipase"/>
</dbReference>
<dbReference type="PANTHER" id="PTHR14226:SF76">
    <property type="entry name" value="NTE FAMILY PROTEIN RSSA"/>
    <property type="match status" value="1"/>
</dbReference>
<evidence type="ECO:0000256" key="4">
    <source>
        <dbReference type="PROSITE-ProRule" id="PRU01161"/>
    </source>
</evidence>
<name>D9SJS8_GALCS</name>
<dbReference type="CDD" id="cd07205">
    <property type="entry name" value="Pat_PNPLA6_PNPLA7_NTE1_like"/>
    <property type="match status" value="1"/>
</dbReference>
<dbReference type="PANTHER" id="PTHR14226">
    <property type="entry name" value="NEUROPATHY TARGET ESTERASE/SWISS CHEESE D.MELANOGASTER"/>
    <property type="match status" value="1"/>
</dbReference>
<feature type="domain" description="PNPLA" evidence="5">
    <location>
        <begin position="45"/>
        <end position="203"/>
    </location>
</feature>
<gene>
    <name evidence="6" type="ordered locus">Galf_0383</name>
</gene>
<dbReference type="PROSITE" id="PS51635">
    <property type="entry name" value="PNPLA"/>
    <property type="match status" value="1"/>
</dbReference>
<dbReference type="STRING" id="395494.Galf_0383"/>
<proteinExistence type="predicted"/>
<accession>D9SJS8</accession>
<feature type="active site" description="Nucleophile" evidence="4">
    <location>
        <position position="78"/>
    </location>
</feature>
<keyword evidence="3 4" id="KW-0443">Lipid metabolism</keyword>
<dbReference type="InterPro" id="IPR002641">
    <property type="entry name" value="PNPLA_dom"/>
</dbReference>
<dbReference type="AlphaFoldDB" id="D9SJS8"/>
<comment type="caution">
    <text evidence="4">Lacks conserved residue(s) required for the propagation of feature annotation.</text>
</comment>
<evidence type="ECO:0000256" key="1">
    <source>
        <dbReference type="ARBA" id="ARBA00022801"/>
    </source>
</evidence>
<dbReference type="EMBL" id="CP002159">
    <property type="protein sequence ID" value="ADL54427.1"/>
    <property type="molecule type" value="Genomic_DNA"/>
</dbReference>
<dbReference type="RefSeq" id="WP_013292370.1">
    <property type="nucleotide sequence ID" value="NC_014394.1"/>
</dbReference>